<organism evidence="7 8">
    <name type="scientific">Candidatus Haliotispira prima</name>
    <dbReference type="NCBI Taxonomy" id="3034016"/>
    <lineage>
        <taxon>Bacteria</taxon>
        <taxon>Pseudomonadati</taxon>
        <taxon>Spirochaetota</taxon>
        <taxon>Spirochaetia</taxon>
        <taxon>Spirochaetales</taxon>
        <taxon>Spirochaetaceae</taxon>
        <taxon>Candidatus Haliotispira</taxon>
    </lineage>
</organism>
<keyword evidence="2" id="KW-0444">Lipid biosynthesis</keyword>
<dbReference type="Pfam" id="PF13444">
    <property type="entry name" value="Acetyltransf_5"/>
    <property type="match status" value="1"/>
</dbReference>
<evidence type="ECO:0000313" key="7">
    <source>
        <dbReference type="EMBL" id="WGK69649.1"/>
    </source>
</evidence>
<dbReference type="RefSeq" id="WP_326927835.1">
    <property type="nucleotide sequence ID" value="NZ_CP123443.1"/>
</dbReference>
<feature type="region of interest" description="Disordered" evidence="6">
    <location>
        <begin position="137"/>
        <end position="157"/>
    </location>
</feature>
<evidence type="ECO:0000256" key="5">
    <source>
        <dbReference type="ARBA" id="ARBA00023315"/>
    </source>
</evidence>
<gene>
    <name evidence="7" type="ORF">P0082_01955</name>
</gene>
<dbReference type="PANTHER" id="PTHR37323">
    <property type="entry name" value="GCN5-RELATED N-ACETYLTRANSFERASE"/>
    <property type="match status" value="1"/>
</dbReference>
<accession>A0ABY8MI30</accession>
<evidence type="ECO:0000256" key="6">
    <source>
        <dbReference type="SAM" id="MobiDB-lite"/>
    </source>
</evidence>
<keyword evidence="8" id="KW-1185">Reference proteome</keyword>
<dbReference type="SUPFAM" id="SSF55729">
    <property type="entry name" value="Acyl-CoA N-acyltransferases (Nat)"/>
    <property type="match status" value="1"/>
</dbReference>
<evidence type="ECO:0000256" key="1">
    <source>
        <dbReference type="ARBA" id="ARBA00005189"/>
    </source>
</evidence>
<keyword evidence="4" id="KW-0443">Lipid metabolism</keyword>
<evidence type="ECO:0000313" key="8">
    <source>
        <dbReference type="Proteomes" id="UP001228690"/>
    </source>
</evidence>
<dbReference type="InterPro" id="IPR052351">
    <property type="entry name" value="Ornithine_N-alpha-AT"/>
</dbReference>
<dbReference type="PANTHER" id="PTHR37323:SF1">
    <property type="entry name" value="L-ORNITHINE N(ALPHA)-ACYLTRANSFERASE"/>
    <property type="match status" value="1"/>
</dbReference>
<name>A0ABY8MI30_9SPIO</name>
<evidence type="ECO:0000256" key="3">
    <source>
        <dbReference type="ARBA" id="ARBA00022679"/>
    </source>
</evidence>
<protein>
    <submittedName>
        <fullName evidence="7">GNAT family N-acetyltransferase</fullName>
    </submittedName>
</protein>
<keyword evidence="5" id="KW-0012">Acyltransferase</keyword>
<dbReference type="InterPro" id="IPR016181">
    <property type="entry name" value="Acyl_CoA_acyltransferase"/>
</dbReference>
<sequence>MVSTNSSDAQFRHILDECEESRARLRTRDFTTDKGLCLDLSKQRLPPELRGSNCRDLELYLVQQDAKSCLQEIGRLREQAFRRSGGGTWQEVDLDHWDHSGFWQLLCIDLREKEVCGAYRLLHGAELYRNNNSCDPAGQAENGSRQRAAVAGSGETGTGEMGSVHSLFDFSPLMLEQVLPRSIELGRSFINEKAKRSRLALPLMFETLGQILCRNAEFALGKMTFYPDSLDAPTLWLLHSFLEYYWGEANNPLFRDDPSRKALAWPREGLDFRLHLNLDLEARTRGPDSVPGISRPHAAFRTEELDQLAAELRERLPERFDRNALHHLLLFFDDFYERQESLDGSQDSEGGSRRRGKRSKNVVLRAMALFLKYVSLLRDDFTGGSGMHVFGGAVNPHFGNVIEFMSLVEVKQFRQSNLERWSLPSD</sequence>
<evidence type="ECO:0000256" key="2">
    <source>
        <dbReference type="ARBA" id="ARBA00022516"/>
    </source>
</evidence>
<keyword evidence="3" id="KW-0808">Transferase</keyword>
<evidence type="ECO:0000256" key="4">
    <source>
        <dbReference type="ARBA" id="ARBA00023098"/>
    </source>
</evidence>
<dbReference type="Proteomes" id="UP001228690">
    <property type="component" value="Chromosome"/>
</dbReference>
<dbReference type="EMBL" id="CP123443">
    <property type="protein sequence ID" value="WGK69649.1"/>
    <property type="molecule type" value="Genomic_DNA"/>
</dbReference>
<reference evidence="7 8" key="1">
    <citation type="submission" date="2023-04" db="EMBL/GenBank/DDBJ databases">
        <title>Spirochaete genome identified in red abalone sample constitutes a novel genus.</title>
        <authorList>
            <person name="Sharma S.P."/>
            <person name="Purcell C.M."/>
            <person name="Hyde J.R."/>
            <person name="Severin A.J."/>
        </authorList>
    </citation>
    <scope>NUCLEOTIDE SEQUENCE [LARGE SCALE GENOMIC DNA]</scope>
    <source>
        <strain evidence="7 8">SP-2023</strain>
    </source>
</reference>
<proteinExistence type="predicted"/>
<comment type="pathway">
    <text evidence="1">Lipid metabolism.</text>
</comment>